<dbReference type="PANTHER" id="PTHR11552">
    <property type="entry name" value="GLUCOSE-METHANOL-CHOLINE GMC OXIDOREDUCTASE"/>
    <property type="match status" value="1"/>
</dbReference>
<dbReference type="PROSITE" id="PS00624">
    <property type="entry name" value="GMC_OXRED_2"/>
    <property type="match status" value="1"/>
</dbReference>
<sequence length="602" mass="64972">MDPKIFASKTFDYLIIGGGTAGLTVASRLAEDETIQVGVIEAGDARFNDPLIDVPANTGRTMGNSAYDWGFMTAPQEGANGRTFPAARGKMLGGCSSVAFLSWNRASKFEYDAWDAFASDKGWNWEGLLPYFRKSTAITADQLNTFPGISAAEASAGNNPEYSGFDGPIQLSYNKVDPETVPIYVKTLNKMGIHTNPSPENGELNGVINSRMNIDPLTGTRSYAATAYFHRSESRNNFHLLTNAQVTKILSRSTGDVSGVEITGVEFQVDSQTFVAHTRKEVILAAGAYQSPQLLELSGIGNRSLLESFGIPTVVDLPEVGENLQDHYVAVSQHMLKPGILTFDELRNNPAFAAEQAAIYAESHGGMLASFNSALSFLPFSLFLDDETTKTLIEAFDQAVLTRSKTSPLQAKQYAVQREWFTKGLVPQMELILFNNGFVNPEPGKSYITVLGAGLHHISRGSVHIKSKDPLSLPTIDPSILDNEFDVKLVLEGAKLLRRVADTAPLVDIIESTTVPPSVLQTDEELISFVKASVGTAQHPMGTVSMGPRELGGVVDGDLKVYGTKNLRVCDASILPVGLGAHLQATVYAVAEKLADMIKVTA</sequence>
<keyword evidence="5 9" id="KW-0274">FAD</keyword>
<evidence type="ECO:0000256" key="8">
    <source>
        <dbReference type="PIRSR" id="PIRSR000137-1"/>
    </source>
</evidence>
<evidence type="ECO:0000256" key="4">
    <source>
        <dbReference type="ARBA" id="ARBA00022729"/>
    </source>
</evidence>
<keyword evidence="6" id="KW-0560">Oxidoreductase</keyword>
<keyword evidence="7" id="KW-0325">Glycoprotein</keyword>
<protein>
    <submittedName>
        <fullName evidence="11">Alcohol oxidase</fullName>
    </submittedName>
</protein>
<evidence type="ECO:0000256" key="3">
    <source>
        <dbReference type="ARBA" id="ARBA00022630"/>
    </source>
</evidence>
<dbReference type="Proteomes" id="UP000217790">
    <property type="component" value="Unassembled WGS sequence"/>
</dbReference>
<feature type="binding site" evidence="9">
    <location>
        <position position="246"/>
    </location>
    <ligand>
        <name>FAD</name>
        <dbReference type="ChEBI" id="CHEBI:57692"/>
    </ligand>
</feature>
<organism evidence="11 12">
    <name type="scientific">Armillaria gallica</name>
    <name type="common">Bulbous honey fungus</name>
    <name type="synonym">Armillaria bulbosa</name>
    <dbReference type="NCBI Taxonomy" id="47427"/>
    <lineage>
        <taxon>Eukaryota</taxon>
        <taxon>Fungi</taxon>
        <taxon>Dikarya</taxon>
        <taxon>Basidiomycota</taxon>
        <taxon>Agaricomycotina</taxon>
        <taxon>Agaricomycetes</taxon>
        <taxon>Agaricomycetidae</taxon>
        <taxon>Agaricales</taxon>
        <taxon>Marasmiineae</taxon>
        <taxon>Physalacriaceae</taxon>
        <taxon>Armillaria</taxon>
    </lineage>
</organism>
<dbReference type="Pfam" id="PF05199">
    <property type="entry name" value="GMC_oxred_C"/>
    <property type="match status" value="1"/>
</dbReference>
<dbReference type="PIRSF" id="PIRSF000137">
    <property type="entry name" value="Alcohol_oxidase"/>
    <property type="match status" value="1"/>
</dbReference>
<dbReference type="InterPro" id="IPR000172">
    <property type="entry name" value="GMC_OxRdtase_N"/>
</dbReference>
<keyword evidence="12" id="KW-1185">Reference proteome</keyword>
<dbReference type="GO" id="GO:0050660">
    <property type="term" value="F:flavin adenine dinucleotide binding"/>
    <property type="evidence" value="ECO:0007669"/>
    <property type="project" value="InterPro"/>
</dbReference>
<name>A0A2H3CTJ2_ARMGA</name>
<dbReference type="EMBL" id="KZ293684">
    <property type="protein sequence ID" value="PBK86345.1"/>
    <property type="molecule type" value="Genomic_DNA"/>
</dbReference>
<dbReference type="SUPFAM" id="SSF51905">
    <property type="entry name" value="FAD/NAD(P)-binding domain"/>
    <property type="match status" value="1"/>
</dbReference>
<dbReference type="AlphaFoldDB" id="A0A2H3CTJ2"/>
<dbReference type="Gene3D" id="3.50.50.60">
    <property type="entry name" value="FAD/NAD(P)-binding domain"/>
    <property type="match status" value="1"/>
</dbReference>
<dbReference type="OrthoDB" id="269227at2759"/>
<dbReference type="Gene3D" id="3.30.560.10">
    <property type="entry name" value="Glucose Oxidase, domain 3"/>
    <property type="match status" value="1"/>
</dbReference>
<feature type="active site" description="Proton acceptor" evidence="8">
    <location>
        <position position="582"/>
    </location>
</feature>
<comment type="similarity">
    <text evidence="2">Belongs to the GMC oxidoreductase family.</text>
</comment>
<reference evidence="12" key="1">
    <citation type="journal article" date="2017" name="Nat. Ecol. Evol.">
        <title>Genome expansion and lineage-specific genetic innovations in the forest pathogenic fungi Armillaria.</title>
        <authorList>
            <person name="Sipos G."/>
            <person name="Prasanna A.N."/>
            <person name="Walter M.C."/>
            <person name="O'Connor E."/>
            <person name="Balint B."/>
            <person name="Krizsan K."/>
            <person name="Kiss B."/>
            <person name="Hess J."/>
            <person name="Varga T."/>
            <person name="Slot J."/>
            <person name="Riley R."/>
            <person name="Boka B."/>
            <person name="Rigling D."/>
            <person name="Barry K."/>
            <person name="Lee J."/>
            <person name="Mihaltcheva S."/>
            <person name="LaButti K."/>
            <person name="Lipzen A."/>
            <person name="Waldron R."/>
            <person name="Moloney N.M."/>
            <person name="Sperisen C."/>
            <person name="Kredics L."/>
            <person name="Vagvoelgyi C."/>
            <person name="Patrignani A."/>
            <person name="Fitzpatrick D."/>
            <person name="Nagy I."/>
            <person name="Doyle S."/>
            <person name="Anderson J.B."/>
            <person name="Grigoriev I.V."/>
            <person name="Gueldener U."/>
            <person name="Muensterkoetter M."/>
            <person name="Nagy L.G."/>
        </authorList>
    </citation>
    <scope>NUCLEOTIDE SEQUENCE [LARGE SCALE GENOMIC DNA]</scope>
    <source>
        <strain evidence="12">Ar21-2</strain>
    </source>
</reference>
<dbReference type="PANTHER" id="PTHR11552:SF201">
    <property type="entry name" value="GLUCOSE-METHANOL-CHOLINE OXIDOREDUCTASE N-TERMINAL DOMAIN-CONTAINING PROTEIN"/>
    <property type="match status" value="1"/>
</dbReference>
<dbReference type="SUPFAM" id="SSF54373">
    <property type="entry name" value="FAD-linked reductases, C-terminal domain"/>
    <property type="match status" value="1"/>
</dbReference>
<comment type="cofactor">
    <cofactor evidence="1 9">
        <name>FAD</name>
        <dbReference type="ChEBI" id="CHEBI:57692"/>
    </cofactor>
</comment>
<evidence type="ECO:0000259" key="10">
    <source>
        <dbReference type="PROSITE" id="PS00624"/>
    </source>
</evidence>
<dbReference type="InParanoid" id="A0A2H3CTJ2"/>
<evidence type="ECO:0000313" key="11">
    <source>
        <dbReference type="EMBL" id="PBK86345.1"/>
    </source>
</evidence>
<evidence type="ECO:0000256" key="1">
    <source>
        <dbReference type="ARBA" id="ARBA00001974"/>
    </source>
</evidence>
<evidence type="ECO:0000256" key="9">
    <source>
        <dbReference type="PIRSR" id="PIRSR000137-2"/>
    </source>
</evidence>
<evidence type="ECO:0000256" key="2">
    <source>
        <dbReference type="ARBA" id="ARBA00010790"/>
    </source>
</evidence>
<gene>
    <name evidence="11" type="ORF">ARMGADRAFT_1017371</name>
</gene>
<feature type="domain" description="Glucose-methanol-choline oxidoreductase N-terminal" evidence="10">
    <location>
        <begin position="287"/>
        <end position="301"/>
    </location>
</feature>
<accession>A0A2H3CTJ2</accession>
<dbReference type="InterPro" id="IPR036188">
    <property type="entry name" value="FAD/NAD-bd_sf"/>
</dbReference>
<evidence type="ECO:0000256" key="7">
    <source>
        <dbReference type="ARBA" id="ARBA00023180"/>
    </source>
</evidence>
<evidence type="ECO:0000313" key="12">
    <source>
        <dbReference type="Proteomes" id="UP000217790"/>
    </source>
</evidence>
<feature type="active site" description="Proton donor" evidence="8">
    <location>
        <position position="539"/>
    </location>
</feature>
<dbReference type="OMA" id="HFTINDN"/>
<proteinExistence type="inferred from homology"/>
<dbReference type="InterPro" id="IPR012132">
    <property type="entry name" value="GMC_OxRdtase"/>
</dbReference>
<dbReference type="Pfam" id="PF00732">
    <property type="entry name" value="GMC_oxred_N"/>
    <property type="match status" value="1"/>
</dbReference>
<evidence type="ECO:0000256" key="5">
    <source>
        <dbReference type="ARBA" id="ARBA00022827"/>
    </source>
</evidence>
<dbReference type="STRING" id="47427.A0A2H3CTJ2"/>
<keyword evidence="4" id="KW-0732">Signal</keyword>
<evidence type="ECO:0000256" key="6">
    <source>
        <dbReference type="ARBA" id="ARBA00023002"/>
    </source>
</evidence>
<keyword evidence="3" id="KW-0285">Flavoprotein</keyword>
<dbReference type="InterPro" id="IPR007867">
    <property type="entry name" value="GMC_OxRtase_C"/>
</dbReference>
<dbReference type="GO" id="GO:0016614">
    <property type="term" value="F:oxidoreductase activity, acting on CH-OH group of donors"/>
    <property type="evidence" value="ECO:0007669"/>
    <property type="project" value="InterPro"/>
</dbReference>